<sequence>MGLGLGLGLGLGCSGAFDGNGFEGWVGAKGD</sequence>
<feature type="non-terminal residue" evidence="1">
    <location>
        <position position="31"/>
    </location>
</feature>
<keyword evidence="2" id="KW-1185">Reference proteome</keyword>
<proteinExistence type="predicted"/>
<reference evidence="1 2" key="1">
    <citation type="journal article" date="2018" name="Front. Plant Sci.">
        <title>Red Clover (Trifolium pratense) and Zigzag Clover (T. medium) - A Picture of Genomic Similarities and Differences.</title>
        <authorList>
            <person name="Dluhosova J."/>
            <person name="Istvanek J."/>
            <person name="Nedelnik J."/>
            <person name="Repkova J."/>
        </authorList>
    </citation>
    <scope>NUCLEOTIDE SEQUENCE [LARGE SCALE GENOMIC DNA]</scope>
    <source>
        <strain evidence="2">cv. 10/8</strain>
        <tissue evidence="1">Leaf</tissue>
    </source>
</reference>
<dbReference type="EMBL" id="LXQA010756890">
    <property type="protein sequence ID" value="MCI69481.1"/>
    <property type="molecule type" value="Genomic_DNA"/>
</dbReference>
<evidence type="ECO:0000313" key="2">
    <source>
        <dbReference type="Proteomes" id="UP000265520"/>
    </source>
</evidence>
<name>A0A392U7J5_9FABA</name>
<dbReference type="AlphaFoldDB" id="A0A392U7J5"/>
<accession>A0A392U7J5</accession>
<protein>
    <submittedName>
        <fullName evidence="1">Uncharacterized protein</fullName>
    </submittedName>
</protein>
<comment type="caution">
    <text evidence="1">The sequence shown here is derived from an EMBL/GenBank/DDBJ whole genome shotgun (WGS) entry which is preliminary data.</text>
</comment>
<dbReference type="Proteomes" id="UP000265520">
    <property type="component" value="Unassembled WGS sequence"/>
</dbReference>
<evidence type="ECO:0000313" key="1">
    <source>
        <dbReference type="EMBL" id="MCI69481.1"/>
    </source>
</evidence>
<organism evidence="1 2">
    <name type="scientific">Trifolium medium</name>
    <dbReference type="NCBI Taxonomy" id="97028"/>
    <lineage>
        <taxon>Eukaryota</taxon>
        <taxon>Viridiplantae</taxon>
        <taxon>Streptophyta</taxon>
        <taxon>Embryophyta</taxon>
        <taxon>Tracheophyta</taxon>
        <taxon>Spermatophyta</taxon>
        <taxon>Magnoliopsida</taxon>
        <taxon>eudicotyledons</taxon>
        <taxon>Gunneridae</taxon>
        <taxon>Pentapetalae</taxon>
        <taxon>rosids</taxon>
        <taxon>fabids</taxon>
        <taxon>Fabales</taxon>
        <taxon>Fabaceae</taxon>
        <taxon>Papilionoideae</taxon>
        <taxon>50 kb inversion clade</taxon>
        <taxon>NPAAA clade</taxon>
        <taxon>Hologalegina</taxon>
        <taxon>IRL clade</taxon>
        <taxon>Trifolieae</taxon>
        <taxon>Trifolium</taxon>
    </lineage>
</organism>